<gene>
    <name evidence="3" type="ORF">B1A_03010</name>
    <name evidence="1" type="ORF">B1B_18034</name>
    <name evidence="2" type="ORF">B2A_13746</name>
</gene>
<dbReference type="InterPro" id="IPR010982">
    <property type="entry name" value="Lambda_DNA-bd_dom_sf"/>
</dbReference>
<accession>T1C5P0</accession>
<dbReference type="GO" id="GO:0003677">
    <property type="term" value="F:DNA binding"/>
    <property type="evidence" value="ECO:0007669"/>
    <property type="project" value="InterPro"/>
</dbReference>
<dbReference type="Gene3D" id="1.10.260.40">
    <property type="entry name" value="lambda repressor-like DNA-binding domains"/>
    <property type="match status" value="1"/>
</dbReference>
<evidence type="ECO:0000313" key="1">
    <source>
        <dbReference type="EMBL" id="EQD31628.1"/>
    </source>
</evidence>
<evidence type="ECO:0000313" key="2">
    <source>
        <dbReference type="EMBL" id="EQD31677.1"/>
    </source>
</evidence>
<reference evidence="3" key="1">
    <citation type="submission" date="2013-08" db="EMBL/GenBank/DDBJ databases">
        <authorList>
            <person name="Mendez C."/>
            <person name="Richter M."/>
            <person name="Ferrer M."/>
            <person name="Sanchez J."/>
        </authorList>
    </citation>
    <scope>NUCLEOTIDE SEQUENCE</scope>
</reference>
<organism evidence="3">
    <name type="scientific">mine drainage metagenome</name>
    <dbReference type="NCBI Taxonomy" id="410659"/>
    <lineage>
        <taxon>unclassified sequences</taxon>
        <taxon>metagenomes</taxon>
        <taxon>ecological metagenomes</taxon>
    </lineage>
</organism>
<protein>
    <submittedName>
        <fullName evidence="3">Uncharacterized protein</fullName>
    </submittedName>
</protein>
<proteinExistence type="predicted"/>
<name>T1C5P0_9ZZZZ</name>
<dbReference type="EMBL" id="AUZX01002215">
    <property type="protein sequence ID" value="EQD77337.1"/>
    <property type="molecule type" value="Genomic_DNA"/>
</dbReference>
<dbReference type="AlphaFoldDB" id="T1C5P0"/>
<dbReference type="EMBL" id="AUZZ01009961">
    <property type="protein sequence ID" value="EQD31677.1"/>
    <property type="molecule type" value="Genomic_DNA"/>
</dbReference>
<evidence type="ECO:0000313" key="3">
    <source>
        <dbReference type="EMBL" id="EQD77337.1"/>
    </source>
</evidence>
<reference evidence="3" key="2">
    <citation type="journal article" date="2014" name="ISME J.">
        <title>Microbial stratification in low pH oxic and suboxic macroscopic growths along an acid mine drainage.</title>
        <authorList>
            <person name="Mendez-Garcia C."/>
            <person name="Mesa V."/>
            <person name="Sprenger R.R."/>
            <person name="Richter M."/>
            <person name="Diez M.S."/>
            <person name="Solano J."/>
            <person name="Bargiela R."/>
            <person name="Golyshina O.V."/>
            <person name="Manteca A."/>
            <person name="Ramos J.L."/>
            <person name="Gallego J.R."/>
            <person name="Llorente I."/>
            <person name="Martins Dos Santos V.A."/>
            <person name="Jensen O.N."/>
            <person name="Pelaez A.I."/>
            <person name="Sanchez J."/>
            <person name="Ferrer M."/>
        </authorList>
    </citation>
    <scope>NUCLEOTIDE SEQUENCE</scope>
</reference>
<sequence length="96" mass="10403">MNRRNAHVGSDFDDFLADEGLREGASAVAIKRVIAWPIAAAMKTRGLSKKAMAAQMHTSRSHLDRLLDADDTGLTLETLSCAAQVLGRRLRVELAA</sequence>
<comment type="caution">
    <text evidence="3">The sequence shown here is derived from an EMBL/GenBank/DDBJ whole genome shotgun (WGS) entry which is preliminary data.</text>
</comment>
<dbReference type="EMBL" id="AUZY01012054">
    <property type="protein sequence ID" value="EQD31628.1"/>
    <property type="molecule type" value="Genomic_DNA"/>
</dbReference>
<dbReference type="SUPFAM" id="SSF47413">
    <property type="entry name" value="lambda repressor-like DNA-binding domains"/>
    <property type="match status" value="1"/>
</dbReference>